<sequence length="48" mass="5622">MMRAYMCLTLAASQGNQAASKTDLLWRAEWPQNKSPRPKIWPWNTFPK</sequence>
<name>A0A383CLN9_9ZZZZ</name>
<reference evidence="1" key="1">
    <citation type="submission" date="2018-05" db="EMBL/GenBank/DDBJ databases">
        <authorList>
            <person name="Lanie J.A."/>
            <person name="Ng W.-L."/>
            <person name="Kazmierczak K.M."/>
            <person name="Andrzejewski T.M."/>
            <person name="Davidsen T.M."/>
            <person name="Wayne K.J."/>
            <person name="Tettelin H."/>
            <person name="Glass J.I."/>
            <person name="Rusch D."/>
            <person name="Podicherti R."/>
            <person name="Tsui H.-C.T."/>
            <person name="Winkler M.E."/>
        </authorList>
    </citation>
    <scope>NUCLEOTIDE SEQUENCE</scope>
</reference>
<dbReference type="EMBL" id="UINC01209854">
    <property type="protein sequence ID" value="SVE33054.1"/>
    <property type="molecule type" value="Genomic_DNA"/>
</dbReference>
<accession>A0A383CLN9</accession>
<evidence type="ECO:0000313" key="1">
    <source>
        <dbReference type="EMBL" id="SVE33054.1"/>
    </source>
</evidence>
<dbReference type="AlphaFoldDB" id="A0A383CLN9"/>
<protein>
    <submittedName>
        <fullName evidence="1">Uncharacterized protein</fullName>
    </submittedName>
</protein>
<proteinExistence type="predicted"/>
<organism evidence="1">
    <name type="scientific">marine metagenome</name>
    <dbReference type="NCBI Taxonomy" id="408172"/>
    <lineage>
        <taxon>unclassified sequences</taxon>
        <taxon>metagenomes</taxon>
        <taxon>ecological metagenomes</taxon>
    </lineage>
</organism>
<gene>
    <name evidence="1" type="ORF">METZ01_LOCUS485908</name>
</gene>